<evidence type="ECO:0000256" key="1">
    <source>
        <dbReference type="ARBA" id="ARBA00022679"/>
    </source>
</evidence>
<dbReference type="Gene3D" id="3.40.50.10240">
    <property type="entry name" value="Thiamin pyrophosphokinase, catalytic domain"/>
    <property type="match status" value="1"/>
</dbReference>
<reference evidence="7 8" key="1">
    <citation type="journal article" date="2015" name="Genome Announc.">
        <title>Complete Genome Sequence of Spiroplasma cantharicola CC-1T (DSM 21588), a Bacterium Isolated from Soldier Beetle (Cantharis carolinus).</title>
        <authorList>
            <person name="Lo W.S."/>
            <person name="Liu P.Y."/>
            <person name="Kuo C.H."/>
        </authorList>
    </citation>
    <scope>NUCLEOTIDE SEQUENCE [LARGE SCALE GENOMIC DNA]</scope>
    <source>
        <strain evidence="7 8">CC-1</strain>
    </source>
</reference>
<dbReference type="RefSeq" id="WP_053946491.1">
    <property type="nucleotide sequence ID" value="NZ_CP012622.1"/>
</dbReference>
<dbReference type="KEGG" id="scj:SCANT_v1c08360"/>
<dbReference type="InterPro" id="IPR036759">
    <property type="entry name" value="TPK_catalytic_sf"/>
</dbReference>
<gene>
    <name evidence="7" type="primary">thiN</name>
    <name evidence="7" type="ORF">SCANT_v1c08360</name>
</gene>
<dbReference type="Proteomes" id="UP000063919">
    <property type="component" value="Chromosome"/>
</dbReference>
<dbReference type="EC" id="2.7.6.2" evidence="5"/>
<dbReference type="GO" id="GO:0005524">
    <property type="term" value="F:ATP binding"/>
    <property type="evidence" value="ECO:0007669"/>
    <property type="project" value="UniProtKB-KW"/>
</dbReference>
<evidence type="ECO:0000313" key="8">
    <source>
        <dbReference type="Proteomes" id="UP000063919"/>
    </source>
</evidence>
<name>A0A0M4JXC0_9MOLU</name>
<keyword evidence="3 7" id="KW-0418">Kinase</keyword>
<evidence type="ECO:0000256" key="5">
    <source>
        <dbReference type="NCBIfam" id="TIGR01378"/>
    </source>
</evidence>
<dbReference type="InterPro" id="IPR006282">
    <property type="entry name" value="Thi_PPkinase"/>
</dbReference>
<dbReference type="Pfam" id="PF04263">
    <property type="entry name" value="TPK_catalytic"/>
    <property type="match status" value="1"/>
</dbReference>
<dbReference type="AlphaFoldDB" id="A0A0M4JXC0"/>
<feature type="domain" description="Thiamin pyrophosphokinase thiamin-binding" evidence="6">
    <location>
        <begin position="134"/>
        <end position="201"/>
    </location>
</feature>
<keyword evidence="4" id="KW-0067">ATP-binding</keyword>
<dbReference type="EMBL" id="CP012622">
    <property type="protein sequence ID" value="ALD66742.1"/>
    <property type="molecule type" value="Genomic_DNA"/>
</dbReference>
<sequence length="205" mass="23845">MKDKALIVISETNINLKHFQKTHLIVGIERGCLDLIKKDISIDIAMSDFDQVTQEEFQIIKSKAKKTISFNQEKDYLDGIASILYLKEKGIKDITMIVNPSKRYDMNLTIIEYVFKHNLKIFNEQSIIFRLNAGENTIDFNKYQDFTYVSLFSLKDNKITIIGMKYEVANVELKAFNSFAYSNQFLPYVNPKIVLEEEVMVIMTK</sequence>
<dbReference type="GO" id="GO:0009229">
    <property type="term" value="P:thiamine diphosphate biosynthetic process"/>
    <property type="evidence" value="ECO:0007669"/>
    <property type="project" value="InterPro"/>
</dbReference>
<evidence type="ECO:0000256" key="3">
    <source>
        <dbReference type="ARBA" id="ARBA00022777"/>
    </source>
</evidence>
<dbReference type="GO" id="GO:0006772">
    <property type="term" value="P:thiamine metabolic process"/>
    <property type="evidence" value="ECO:0007669"/>
    <property type="project" value="UniProtKB-UniRule"/>
</dbReference>
<dbReference type="GO" id="GO:0016301">
    <property type="term" value="F:kinase activity"/>
    <property type="evidence" value="ECO:0007669"/>
    <property type="project" value="UniProtKB-KW"/>
</dbReference>
<keyword evidence="2" id="KW-0547">Nucleotide-binding</keyword>
<evidence type="ECO:0000313" key="7">
    <source>
        <dbReference type="EMBL" id="ALD66742.1"/>
    </source>
</evidence>
<dbReference type="PANTHER" id="PTHR41299">
    <property type="entry name" value="THIAMINE PYROPHOSPHOKINASE"/>
    <property type="match status" value="1"/>
</dbReference>
<dbReference type="GO" id="GO:0030975">
    <property type="term" value="F:thiamine binding"/>
    <property type="evidence" value="ECO:0007669"/>
    <property type="project" value="InterPro"/>
</dbReference>
<dbReference type="GO" id="GO:0004788">
    <property type="term" value="F:thiamine diphosphokinase activity"/>
    <property type="evidence" value="ECO:0007669"/>
    <property type="project" value="UniProtKB-UniRule"/>
</dbReference>
<evidence type="ECO:0000256" key="4">
    <source>
        <dbReference type="ARBA" id="ARBA00022840"/>
    </source>
</evidence>
<organism evidence="7 8">
    <name type="scientific">Spiroplasma cantharicola</name>
    <dbReference type="NCBI Taxonomy" id="362837"/>
    <lineage>
        <taxon>Bacteria</taxon>
        <taxon>Bacillati</taxon>
        <taxon>Mycoplasmatota</taxon>
        <taxon>Mollicutes</taxon>
        <taxon>Entomoplasmatales</taxon>
        <taxon>Spiroplasmataceae</taxon>
        <taxon>Spiroplasma</taxon>
    </lineage>
</organism>
<dbReference type="PANTHER" id="PTHR41299:SF1">
    <property type="entry name" value="THIAMINE PYROPHOSPHOKINASE"/>
    <property type="match status" value="1"/>
</dbReference>
<keyword evidence="8" id="KW-1185">Reference proteome</keyword>
<dbReference type="NCBIfam" id="TIGR01378">
    <property type="entry name" value="thi_PPkinase"/>
    <property type="match status" value="1"/>
</dbReference>
<dbReference type="Pfam" id="PF04265">
    <property type="entry name" value="TPK_B1_binding"/>
    <property type="match status" value="1"/>
</dbReference>
<dbReference type="OrthoDB" id="9804377at2"/>
<keyword evidence="1" id="KW-0808">Transferase</keyword>
<protein>
    <recommendedName>
        <fullName evidence="5">Thiamine diphosphokinase</fullName>
        <ecNumber evidence="5">2.7.6.2</ecNumber>
    </recommendedName>
</protein>
<proteinExistence type="predicted"/>
<dbReference type="SUPFAM" id="SSF63999">
    <property type="entry name" value="Thiamin pyrophosphokinase, catalytic domain"/>
    <property type="match status" value="1"/>
</dbReference>
<dbReference type="SMART" id="SM00983">
    <property type="entry name" value="TPK_B1_binding"/>
    <property type="match status" value="1"/>
</dbReference>
<accession>A0A0M4JXC0</accession>
<evidence type="ECO:0000259" key="6">
    <source>
        <dbReference type="SMART" id="SM00983"/>
    </source>
</evidence>
<dbReference type="InterPro" id="IPR053149">
    <property type="entry name" value="TPK"/>
</dbReference>
<dbReference type="InterPro" id="IPR007371">
    <property type="entry name" value="TPK_catalytic"/>
</dbReference>
<evidence type="ECO:0000256" key="2">
    <source>
        <dbReference type="ARBA" id="ARBA00022741"/>
    </source>
</evidence>
<dbReference type="InterPro" id="IPR007373">
    <property type="entry name" value="Thiamin_PyroPKinase_B1-bd"/>
</dbReference>
<dbReference type="STRING" id="362837.SCANT_v1c08360"/>
<dbReference type="PATRIC" id="fig|362837.3.peg.852"/>